<dbReference type="Proteomes" id="UP001241472">
    <property type="component" value="Unassembled WGS sequence"/>
</dbReference>
<feature type="domain" description="RNA polymerase sigma-70 region 2" evidence="5">
    <location>
        <begin position="48"/>
        <end position="107"/>
    </location>
</feature>
<keyword evidence="4" id="KW-0804">Transcription</keyword>
<organism evidence="7 8">
    <name type="scientific">Neorhizobium huautlense</name>
    <dbReference type="NCBI Taxonomy" id="67774"/>
    <lineage>
        <taxon>Bacteria</taxon>
        <taxon>Pseudomonadati</taxon>
        <taxon>Pseudomonadota</taxon>
        <taxon>Alphaproteobacteria</taxon>
        <taxon>Hyphomicrobiales</taxon>
        <taxon>Rhizobiaceae</taxon>
        <taxon>Rhizobium/Agrobacterium group</taxon>
        <taxon>Neorhizobium</taxon>
    </lineage>
</organism>
<dbReference type="SUPFAM" id="SSF88659">
    <property type="entry name" value="Sigma3 and sigma4 domains of RNA polymerase sigma factors"/>
    <property type="match status" value="1"/>
</dbReference>
<dbReference type="InterPro" id="IPR014284">
    <property type="entry name" value="RNA_pol_sigma-70_dom"/>
</dbReference>
<dbReference type="Gene3D" id="1.10.1740.10">
    <property type="match status" value="1"/>
</dbReference>
<evidence type="ECO:0000256" key="1">
    <source>
        <dbReference type="ARBA" id="ARBA00010641"/>
    </source>
</evidence>
<dbReference type="PANTHER" id="PTHR43133">
    <property type="entry name" value="RNA POLYMERASE ECF-TYPE SIGMA FACTO"/>
    <property type="match status" value="1"/>
</dbReference>
<dbReference type="RefSeq" id="WP_306830203.1">
    <property type="nucleotide sequence ID" value="NZ_JAUSRF010000001.1"/>
</dbReference>
<dbReference type="PANTHER" id="PTHR43133:SF63">
    <property type="entry name" value="RNA POLYMERASE SIGMA FACTOR FECI-RELATED"/>
    <property type="match status" value="1"/>
</dbReference>
<dbReference type="InterPro" id="IPR007627">
    <property type="entry name" value="RNA_pol_sigma70_r2"/>
</dbReference>
<dbReference type="InterPro" id="IPR013325">
    <property type="entry name" value="RNA_pol_sigma_r2"/>
</dbReference>
<evidence type="ECO:0000313" key="8">
    <source>
        <dbReference type="Proteomes" id="UP001241472"/>
    </source>
</evidence>
<comment type="similarity">
    <text evidence="1">Belongs to the sigma-70 factor family. ECF subfamily.</text>
</comment>
<sequence length="200" mass="22591">MFVVIPAFVAASRMTIPSEVEGFGTHDAAGMTDSNRKIILHILLTGYSDLARHLTRRFGRGSDVDDILQDTYLKLQKIPADAVIGNPRSYLYRLADNLAKDRVRGAAARERYISGDVMPDVAEDRPSPEHEADYRQRMLILEKAVRELPDRQRQVFLMHKFDGMSYGDIAIQLGISKSAVEKLMMKALVRCRDRLDGLLD</sequence>
<dbReference type="InterPro" id="IPR013324">
    <property type="entry name" value="RNA_pol_sigma_r3/r4-like"/>
</dbReference>
<dbReference type="InterPro" id="IPR039425">
    <property type="entry name" value="RNA_pol_sigma-70-like"/>
</dbReference>
<feature type="domain" description="RNA polymerase sigma factor 70 region 4 type 2" evidence="6">
    <location>
        <begin position="140"/>
        <end position="191"/>
    </location>
</feature>
<evidence type="ECO:0000256" key="2">
    <source>
        <dbReference type="ARBA" id="ARBA00023015"/>
    </source>
</evidence>
<evidence type="ECO:0000259" key="6">
    <source>
        <dbReference type="Pfam" id="PF08281"/>
    </source>
</evidence>
<keyword evidence="3" id="KW-0731">Sigma factor</keyword>
<gene>
    <name evidence="7" type="ORF">J2T09_000243</name>
</gene>
<keyword evidence="8" id="KW-1185">Reference proteome</keyword>
<name>A0ABT9PM18_9HYPH</name>
<dbReference type="InterPro" id="IPR013249">
    <property type="entry name" value="RNA_pol_sigma70_r4_t2"/>
</dbReference>
<accession>A0ABT9PM18</accession>
<dbReference type="CDD" id="cd06171">
    <property type="entry name" value="Sigma70_r4"/>
    <property type="match status" value="1"/>
</dbReference>
<dbReference type="Pfam" id="PF04542">
    <property type="entry name" value="Sigma70_r2"/>
    <property type="match status" value="1"/>
</dbReference>
<dbReference type="NCBIfam" id="TIGR02937">
    <property type="entry name" value="sigma70-ECF"/>
    <property type="match status" value="1"/>
</dbReference>
<protein>
    <submittedName>
        <fullName evidence="7">RNA polymerase sigma-70 factor (ECF subfamily)</fullName>
    </submittedName>
</protein>
<dbReference type="Pfam" id="PF08281">
    <property type="entry name" value="Sigma70_r4_2"/>
    <property type="match status" value="1"/>
</dbReference>
<evidence type="ECO:0000259" key="5">
    <source>
        <dbReference type="Pfam" id="PF04542"/>
    </source>
</evidence>
<reference evidence="7 8" key="1">
    <citation type="submission" date="2023-07" db="EMBL/GenBank/DDBJ databases">
        <title>Sorghum-associated microbial communities from plants grown in Nebraska, USA.</title>
        <authorList>
            <person name="Schachtman D."/>
        </authorList>
    </citation>
    <scope>NUCLEOTIDE SEQUENCE [LARGE SCALE GENOMIC DNA]</scope>
    <source>
        <strain evidence="7 8">DS1307</strain>
    </source>
</reference>
<proteinExistence type="inferred from homology"/>
<keyword evidence="2" id="KW-0805">Transcription regulation</keyword>
<evidence type="ECO:0000256" key="4">
    <source>
        <dbReference type="ARBA" id="ARBA00023163"/>
    </source>
</evidence>
<dbReference type="InterPro" id="IPR036388">
    <property type="entry name" value="WH-like_DNA-bd_sf"/>
</dbReference>
<evidence type="ECO:0000256" key="3">
    <source>
        <dbReference type="ARBA" id="ARBA00023082"/>
    </source>
</evidence>
<dbReference type="SUPFAM" id="SSF88946">
    <property type="entry name" value="Sigma2 domain of RNA polymerase sigma factors"/>
    <property type="match status" value="1"/>
</dbReference>
<comment type="caution">
    <text evidence="7">The sequence shown here is derived from an EMBL/GenBank/DDBJ whole genome shotgun (WGS) entry which is preliminary data.</text>
</comment>
<evidence type="ECO:0000313" key="7">
    <source>
        <dbReference type="EMBL" id="MDP9835502.1"/>
    </source>
</evidence>
<dbReference type="Gene3D" id="1.10.10.10">
    <property type="entry name" value="Winged helix-like DNA-binding domain superfamily/Winged helix DNA-binding domain"/>
    <property type="match status" value="1"/>
</dbReference>
<dbReference type="EMBL" id="JAUSRF010000001">
    <property type="protein sequence ID" value="MDP9835502.1"/>
    <property type="molecule type" value="Genomic_DNA"/>
</dbReference>